<proteinExistence type="predicted"/>
<gene>
    <name evidence="2" type="ORF">SAMN05421505_11930</name>
</gene>
<dbReference type="Pfam" id="PF01842">
    <property type="entry name" value="ACT"/>
    <property type="match status" value="1"/>
</dbReference>
<keyword evidence="3" id="KW-1185">Reference proteome</keyword>
<feature type="domain" description="ACT" evidence="1">
    <location>
        <begin position="4"/>
        <end position="83"/>
    </location>
</feature>
<evidence type="ECO:0000313" key="3">
    <source>
        <dbReference type="Proteomes" id="UP000198923"/>
    </source>
</evidence>
<dbReference type="InterPro" id="IPR045865">
    <property type="entry name" value="ACT-like_dom_sf"/>
</dbReference>
<dbReference type="SUPFAM" id="SSF55021">
    <property type="entry name" value="ACT-like"/>
    <property type="match status" value="1"/>
</dbReference>
<dbReference type="AlphaFoldDB" id="A0A1G8DWY3"/>
<dbReference type="OrthoDB" id="5243606at2"/>
<accession>A0A1G8DWY3</accession>
<reference evidence="2 3" key="1">
    <citation type="submission" date="2016-10" db="EMBL/GenBank/DDBJ databases">
        <authorList>
            <person name="de Groot N.N."/>
        </authorList>
    </citation>
    <scope>NUCLEOTIDE SEQUENCE [LARGE SCALE GENOMIC DNA]</scope>
    <source>
        <strain evidence="2 3">CPCC 201354</strain>
    </source>
</reference>
<dbReference type="STRING" id="504805.SAMN05421505_11930"/>
<protein>
    <submittedName>
        <fullName evidence="2">ACT domain-containing protein</fullName>
    </submittedName>
</protein>
<name>A0A1G8DWY3_9ACTN</name>
<evidence type="ECO:0000259" key="1">
    <source>
        <dbReference type="PROSITE" id="PS51671"/>
    </source>
</evidence>
<dbReference type="InterPro" id="IPR002912">
    <property type="entry name" value="ACT_dom"/>
</dbReference>
<organism evidence="2 3">
    <name type="scientific">Sinosporangium album</name>
    <dbReference type="NCBI Taxonomy" id="504805"/>
    <lineage>
        <taxon>Bacteria</taxon>
        <taxon>Bacillati</taxon>
        <taxon>Actinomycetota</taxon>
        <taxon>Actinomycetes</taxon>
        <taxon>Streptosporangiales</taxon>
        <taxon>Streptosporangiaceae</taxon>
        <taxon>Sinosporangium</taxon>
    </lineage>
</organism>
<evidence type="ECO:0000313" key="2">
    <source>
        <dbReference type="EMBL" id="SDH62183.1"/>
    </source>
</evidence>
<dbReference type="Proteomes" id="UP000198923">
    <property type="component" value="Unassembled WGS sequence"/>
</dbReference>
<dbReference type="EMBL" id="FNCN01000019">
    <property type="protein sequence ID" value="SDH62183.1"/>
    <property type="molecule type" value="Genomic_DNA"/>
</dbReference>
<dbReference type="RefSeq" id="WP_093171937.1">
    <property type="nucleotide sequence ID" value="NZ_FNCN01000019.1"/>
</dbReference>
<sequence length="218" mass="23036">MSLRVRVSLPDRPGALGQVARVLGALGADILHLTVLERETGRAVDDFTVAWPGFMGGEDVADRLAAVPGVRVEGVWPTREMPGAAPDYDLLRHVAADPARACLTLVDALPGVVAADWAVILTPAAEILHRSMHTPDPLDPREVAEGSLGLQRPAAFGWDGRPSMGMPLGEEGLYLVVARTSGPPFHRAEVDRAARVVEIISLVMALGARNVPVAAEGV</sequence>
<dbReference type="Gene3D" id="3.30.70.260">
    <property type="match status" value="1"/>
</dbReference>
<dbReference type="PROSITE" id="PS51671">
    <property type="entry name" value="ACT"/>
    <property type="match status" value="1"/>
</dbReference>